<evidence type="ECO:0000313" key="2">
    <source>
        <dbReference type="Proteomes" id="UP000789366"/>
    </source>
</evidence>
<gene>
    <name evidence="1" type="ORF">SPELUC_LOCUS10658</name>
</gene>
<accession>A0ACA9P515</accession>
<dbReference type="Proteomes" id="UP000789366">
    <property type="component" value="Unassembled WGS sequence"/>
</dbReference>
<name>A0ACA9P515_9GLOM</name>
<evidence type="ECO:0000313" key="1">
    <source>
        <dbReference type="EMBL" id="CAG8689241.1"/>
    </source>
</evidence>
<proteinExistence type="predicted"/>
<keyword evidence="2" id="KW-1185">Reference proteome</keyword>
<organism evidence="1 2">
    <name type="scientific">Cetraspora pellucida</name>
    <dbReference type="NCBI Taxonomy" id="1433469"/>
    <lineage>
        <taxon>Eukaryota</taxon>
        <taxon>Fungi</taxon>
        <taxon>Fungi incertae sedis</taxon>
        <taxon>Mucoromycota</taxon>
        <taxon>Glomeromycotina</taxon>
        <taxon>Glomeromycetes</taxon>
        <taxon>Diversisporales</taxon>
        <taxon>Gigasporaceae</taxon>
        <taxon>Cetraspora</taxon>
    </lineage>
</organism>
<protein>
    <submittedName>
        <fullName evidence="1">14378_t:CDS:1</fullName>
    </submittedName>
</protein>
<feature type="non-terminal residue" evidence="1">
    <location>
        <position position="1"/>
    </location>
</feature>
<dbReference type="EMBL" id="CAJVPW010020470">
    <property type="protein sequence ID" value="CAG8689241.1"/>
    <property type="molecule type" value="Genomic_DNA"/>
</dbReference>
<sequence>RELKIYYDTLKEDPSNQTIVFWYQDILIKKYKEYYNSIKFEDYDYVILDRSHFDTFFFTVNGIKDDLYKKLYLSYLDENLNNINLKYEKIIVINIYVDKNISIERIGERERNIEKGVDVEYFKSMYESYIKNIDKVYPGHLIFDNRDVLMDEELKIKFIDFINLNNV</sequence>
<comment type="caution">
    <text evidence="1">The sequence shown here is derived from an EMBL/GenBank/DDBJ whole genome shotgun (WGS) entry which is preliminary data.</text>
</comment>
<reference evidence="1" key="1">
    <citation type="submission" date="2021-06" db="EMBL/GenBank/DDBJ databases">
        <authorList>
            <person name="Kallberg Y."/>
            <person name="Tangrot J."/>
            <person name="Rosling A."/>
        </authorList>
    </citation>
    <scope>NUCLEOTIDE SEQUENCE</scope>
    <source>
        <strain evidence="1">28 12/20/2015</strain>
    </source>
</reference>